<feature type="region of interest" description="Disordered" evidence="1">
    <location>
        <begin position="217"/>
        <end position="240"/>
    </location>
</feature>
<evidence type="ECO:0000313" key="2">
    <source>
        <dbReference type="EMBL" id="QJW37187.1"/>
    </source>
</evidence>
<keyword evidence="3" id="KW-1185">Reference proteome</keyword>
<dbReference type="SUPFAM" id="SSF56112">
    <property type="entry name" value="Protein kinase-like (PK-like)"/>
    <property type="match status" value="1"/>
</dbReference>
<dbReference type="RefSeq" id="WP_154798972.1">
    <property type="nucleotide sequence ID" value="NZ_CP052757.1"/>
</dbReference>
<name>A0A6M5UF37_9MICO</name>
<evidence type="ECO:0000256" key="1">
    <source>
        <dbReference type="SAM" id="MobiDB-lite"/>
    </source>
</evidence>
<keyword evidence="2" id="KW-0808">Transferase</keyword>
<reference evidence="3" key="1">
    <citation type="journal article" date="2022" name="Int. J. Syst. Evol. Microbiol.">
        <title>Cellulosimicrobium protaetiae sp. nov., isolated from the gut of the larva of Protaetia brevitarsis seulensis.</title>
        <authorList>
            <person name="Le Han H."/>
            <person name="Nguyen T.T.H."/>
            <person name="Li Z."/>
            <person name="Shin N.R."/>
            <person name="Kim S.G."/>
        </authorList>
    </citation>
    <scope>NUCLEOTIDE SEQUENCE [LARGE SCALE GENOMIC DNA]</scope>
    <source>
        <strain evidence="3">BI34</strain>
    </source>
</reference>
<dbReference type="GO" id="GO:0016740">
    <property type="term" value="F:transferase activity"/>
    <property type="evidence" value="ECO:0007669"/>
    <property type="project" value="UniProtKB-KW"/>
</dbReference>
<dbReference type="KEGG" id="cprt:FIC82_014325"/>
<dbReference type="Proteomes" id="UP000451354">
    <property type="component" value="Chromosome"/>
</dbReference>
<dbReference type="EMBL" id="CP052757">
    <property type="protein sequence ID" value="QJW37187.1"/>
    <property type="molecule type" value="Genomic_DNA"/>
</dbReference>
<gene>
    <name evidence="2" type="ORF">FIC82_014325</name>
</gene>
<accession>A0A6M5UF37</accession>
<feature type="compositionally biased region" description="Basic and acidic residues" evidence="1">
    <location>
        <begin position="225"/>
        <end position="238"/>
    </location>
</feature>
<sequence length="344" mass="36875">MTADLAPSRTRPAWPELPTAVRAAIEARLGAAVSGWTSHDGGYSQGLASTLRTPTGGVFVKAVGPEHAFTRDLYRLEARVAAALPDRTPAPALRWVLDADLDGAGEWVALAFDVVPGRSVRTPWRDDELAAVADLARRVAEIHVPGDTSLPRFADTAEWREWEDLADRRPPGLGTYDPWVSARLDDLATLAAPWPEATAGDHLVHGDLRGDNALLVEPDAGPLTRPDERPGAWSREADGPAPSGLVAVAVDWPYASRGAAFCDAVGMLPAVQVEGGPPPEEVLRRHPPPRDVDPDAVTCYLAAITGYFLKSSLDPAPPGIPHVRAFQRAQAEVGVAWLRRRLGE</sequence>
<evidence type="ECO:0000313" key="3">
    <source>
        <dbReference type="Proteomes" id="UP000451354"/>
    </source>
</evidence>
<dbReference type="OrthoDB" id="2570531at2"/>
<dbReference type="AlphaFoldDB" id="A0A6M5UF37"/>
<organism evidence="2 3">
    <name type="scientific">Cellulosimicrobium protaetiae</name>
    <dbReference type="NCBI Taxonomy" id="2587808"/>
    <lineage>
        <taxon>Bacteria</taxon>
        <taxon>Bacillati</taxon>
        <taxon>Actinomycetota</taxon>
        <taxon>Actinomycetes</taxon>
        <taxon>Micrococcales</taxon>
        <taxon>Promicromonosporaceae</taxon>
        <taxon>Cellulosimicrobium</taxon>
    </lineage>
</organism>
<proteinExistence type="predicted"/>
<protein>
    <submittedName>
        <fullName evidence="2">Aminoglycoside phosphotransferase family protein</fullName>
    </submittedName>
</protein>
<dbReference type="InterPro" id="IPR011009">
    <property type="entry name" value="Kinase-like_dom_sf"/>
</dbReference>